<keyword evidence="2 7" id="KW-0699">rRNA-binding</keyword>
<dbReference type="InterPro" id="IPR005484">
    <property type="entry name" value="Ribosomal_uL18_bac/plant/anim"/>
</dbReference>
<dbReference type="GO" id="GO:0022625">
    <property type="term" value="C:cytosolic large ribosomal subunit"/>
    <property type="evidence" value="ECO:0007669"/>
    <property type="project" value="TreeGrafter"/>
</dbReference>
<accession>A0AAE3XJF2</accession>
<evidence type="ECO:0000256" key="6">
    <source>
        <dbReference type="ARBA" id="ARBA00035197"/>
    </source>
</evidence>
<dbReference type="InterPro" id="IPR004389">
    <property type="entry name" value="Ribosomal_uL18_bac-type"/>
</dbReference>
<evidence type="ECO:0000256" key="2">
    <source>
        <dbReference type="ARBA" id="ARBA00022730"/>
    </source>
</evidence>
<dbReference type="SUPFAM" id="SSF53137">
    <property type="entry name" value="Translational machinery components"/>
    <property type="match status" value="1"/>
</dbReference>
<comment type="function">
    <text evidence="7">This is one of the proteins that bind and probably mediate the attachment of the 5S RNA into the large ribosomal subunit, where it forms part of the central protuberance.</text>
</comment>
<gene>
    <name evidence="7" type="primary">rplR</name>
    <name evidence="8" type="ORF">HNQ88_000953</name>
</gene>
<keyword evidence="4 7" id="KW-0689">Ribosomal protein</keyword>
<keyword evidence="3 7" id="KW-0694">RNA-binding</keyword>
<dbReference type="PANTHER" id="PTHR12899:SF3">
    <property type="entry name" value="LARGE RIBOSOMAL SUBUNIT PROTEIN UL18M"/>
    <property type="match status" value="1"/>
</dbReference>
<dbReference type="EMBL" id="JAVDQD010000001">
    <property type="protein sequence ID" value="MDR6237977.1"/>
    <property type="molecule type" value="Genomic_DNA"/>
</dbReference>
<evidence type="ECO:0000256" key="5">
    <source>
        <dbReference type="ARBA" id="ARBA00023274"/>
    </source>
</evidence>
<comment type="caution">
    <text evidence="8">The sequence shown here is derived from an EMBL/GenBank/DDBJ whole genome shotgun (WGS) entry which is preliminary data.</text>
</comment>
<dbReference type="PANTHER" id="PTHR12899">
    <property type="entry name" value="39S RIBOSOMAL PROTEIN L18, MITOCHONDRIAL"/>
    <property type="match status" value="1"/>
</dbReference>
<evidence type="ECO:0000256" key="7">
    <source>
        <dbReference type="HAMAP-Rule" id="MF_01337"/>
    </source>
</evidence>
<dbReference type="RefSeq" id="WP_309937447.1">
    <property type="nucleotide sequence ID" value="NZ_AP025305.1"/>
</dbReference>
<dbReference type="HAMAP" id="MF_01337_B">
    <property type="entry name" value="Ribosomal_uL18_B"/>
    <property type="match status" value="1"/>
</dbReference>
<dbReference type="GO" id="GO:0003735">
    <property type="term" value="F:structural constituent of ribosome"/>
    <property type="evidence" value="ECO:0007669"/>
    <property type="project" value="InterPro"/>
</dbReference>
<dbReference type="GO" id="GO:0006412">
    <property type="term" value="P:translation"/>
    <property type="evidence" value="ECO:0007669"/>
    <property type="project" value="UniProtKB-UniRule"/>
</dbReference>
<dbReference type="NCBIfam" id="TIGR00060">
    <property type="entry name" value="L18_bact"/>
    <property type="match status" value="1"/>
</dbReference>
<dbReference type="Pfam" id="PF00861">
    <property type="entry name" value="Ribosomal_L18p"/>
    <property type="match status" value="1"/>
</dbReference>
<dbReference type="InterPro" id="IPR057268">
    <property type="entry name" value="Ribosomal_L18"/>
</dbReference>
<evidence type="ECO:0000313" key="8">
    <source>
        <dbReference type="EMBL" id="MDR6237977.1"/>
    </source>
</evidence>
<dbReference type="CDD" id="cd00432">
    <property type="entry name" value="Ribosomal_L18_L5e"/>
    <property type="match status" value="1"/>
</dbReference>
<evidence type="ECO:0000256" key="1">
    <source>
        <dbReference type="ARBA" id="ARBA00007116"/>
    </source>
</evidence>
<dbReference type="GO" id="GO:0008097">
    <property type="term" value="F:5S rRNA binding"/>
    <property type="evidence" value="ECO:0007669"/>
    <property type="project" value="TreeGrafter"/>
</dbReference>
<organism evidence="8 9">
    <name type="scientific">Aureibacter tunicatorum</name>
    <dbReference type="NCBI Taxonomy" id="866807"/>
    <lineage>
        <taxon>Bacteria</taxon>
        <taxon>Pseudomonadati</taxon>
        <taxon>Bacteroidota</taxon>
        <taxon>Cytophagia</taxon>
        <taxon>Cytophagales</taxon>
        <taxon>Persicobacteraceae</taxon>
        <taxon>Aureibacter</taxon>
    </lineage>
</organism>
<comment type="similarity">
    <text evidence="1 7">Belongs to the universal ribosomal protein uL18 family.</text>
</comment>
<proteinExistence type="inferred from homology"/>
<dbReference type="Gene3D" id="3.30.420.100">
    <property type="match status" value="1"/>
</dbReference>
<keyword evidence="9" id="KW-1185">Reference proteome</keyword>
<reference evidence="8" key="1">
    <citation type="submission" date="2023-07" db="EMBL/GenBank/DDBJ databases">
        <title>Genomic Encyclopedia of Type Strains, Phase IV (KMG-IV): sequencing the most valuable type-strain genomes for metagenomic binning, comparative biology and taxonomic classification.</title>
        <authorList>
            <person name="Goeker M."/>
        </authorList>
    </citation>
    <scope>NUCLEOTIDE SEQUENCE</scope>
    <source>
        <strain evidence="8">DSM 26174</strain>
    </source>
</reference>
<sequence>MAVKDKNAARRLRIRRGIRRKISGTSSRPRLSVFKSNTSIYAQLIDDVNGVTLASASSKDLGSGKNTRNVENSQKVGALLAERAQEKNIVDVVFDRSGYQYHGNVKALAEGARNGGLKF</sequence>
<protein>
    <recommendedName>
        <fullName evidence="6 7">Large ribosomal subunit protein uL18</fullName>
    </recommendedName>
</protein>
<keyword evidence="5 7" id="KW-0687">Ribonucleoprotein</keyword>
<comment type="subunit">
    <text evidence="7">Part of the 50S ribosomal subunit; part of the 5S rRNA/L5/L18/L25 subcomplex. Contacts the 5S and 23S rRNAs.</text>
</comment>
<dbReference type="Proteomes" id="UP001185092">
    <property type="component" value="Unassembled WGS sequence"/>
</dbReference>
<dbReference type="AlphaFoldDB" id="A0AAE3XJF2"/>
<evidence type="ECO:0000313" key="9">
    <source>
        <dbReference type="Proteomes" id="UP001185092"/>
    </source>
</evidence>
<evidence type="ECO:0000256" key="4">
    <source>
        <dbReference type="ARBA" id="ARBA00022980"/>
    </source>
</evidence>
<evidence type="ECO:0000256" key="3">
    <source>
        <dbReference type="ARBA" id="ARBA00022884"/>
    </source>
</evidence>
<name>A0AAE3XJF2_9BACT</name>
<dbReference type="FunFam" id="3.30.420.100:FF:000001">
    <property type="entry name" value="50S ribosomal protein L18"/>
    <property type="match status" value="1"/>
</dbReference>